<name>X6N4C7_RETFI</name>
<dbReference type="Proteomes" id="UP000023152">
    <property type="component" value="Unassembled WGS sequence"/>
</dbReference>
<protein>
    <submittedName>
        <fullName evidence="2">Uncharacterized protein</fullName>
    </submittedName>
</protein>
<keyword evidence="3" id="KW-1185">Reference proteome</keyword>
<gene>
    <name evidence="2" type="ORF">RFI_16449</name>
</gene>
<feature type="non-terminal residue" evidence="2">
    <location>
        <position position="206"/>
    </location>
</feature>
<evidence type="ECO:0000313" key="2">
    <source>
        <dbReference type="EMBL" id="ETO20768.1"/>
    </source>
</evidence>
<feature type="chain" id="PRO_5004976143" evidence="1">
    <location>
        <begin position="22"/>
        <end position="206"/>
    </location>
</feature>
<dbReference type="EMBL" id="ASPP01012277">
    <property type="protein sequence ID" value="ETO20768.1"/>
    <property type="molecule type" value="Genomic_DNA"/>
</dbReference>
<proteinExistence type="predicted"/>
<dbReference type="AlphaFoldDB" id="X6N4C7"/>
<evidence type="ECO:0000256" key="1">
    <source>
        <dbReference type="SAM" id="SignalP"/>
    </source>
</evidence>
<feature type="signal peptide" evidence="1">
    <location>
        <begin position="1"/>
        <end position="21"/>
    </location>
</feature>
<sequence>MACAVYLCATLASGSAPSAEAQVVFQTKSPFGGKTKFVITEEDFVDDMELDFFHHVDDLLNDYNHHFLPWTAFILIWIVRRDNMEHIGGAVEQQSPINAVLEFMYLFSKGCFQHLSFALQIYVYAYICTHYICICNTYETFFCFCYCSDNNKVYRILLAALYHIADSGPRSKMCLSACRVLADARIEHLDKIAVSEFLDSQTWLLQ</sequence>
<comment type="caution">
    <text evidence="2">The sequence shown here is derived from an EMBL/GenBank/DDBJ whole genome shotgun (WGS) entry which is preliminary data.</text>
</comment>
<organism evidence="2 3">
    <name type="scientific">Reticulomyxa filosa</name>
    <dbReference type="NCBI Taxonomy" id="46433"/>
    <lineage>
        <taxon>Eukaryota</taxon>
        <taxon>Sar</taxon>
        <taxon>Rhizaria</taxon>
        <taxon>Retaria</taxon>
        <taxon>Foraminifera</taxon>
        <taxon>Monothalamids</taxon>
        <taxon>Reticulomyxidae</taxon>
        <taxon>Reticulomyxa</taxon>
    </lineage>
</organism>
<reference evidence="2 3" key="1">
    <citation type="journal article" date="2013" name="Curr. Biol.">
        <title>The Genome of the Foraminiferan Reticulomyxa filosa.</title>
        <authorList>
            <person name="Glockner G."/>
            <person name="Hulsmann N."/>
            <person name="Schleicher M."/>
            <person name="Noegel A.A."/>
            <person name="Eichinger L."/>
            <person name="Gallinger C."/>
            <person name="Pawlowski J."/>
            <person name="Sierra R."/>
            <person name="Euteneuer U."/>
            <person name="Pillet L."/>
            <person name="Moustafa A."/>
            <person name="Platzer M."/>
            <person name="Groth M."/>
            <person name="Szafranski K."/>
            <person name="Schliwa M."/>
        </authorList>
    </citation>
    <scope>NUCLEOTIDE SEQUENCE [LARGE SCALE GENOMIC DNA]</scope>
</reference>
<accession>X6N4C7</accession>
<keyword evidence="1" id="KW-0732">Signal</keyword>
<evidence type="ECO:0000313" key="3">
    <source>
        <dbReference type="Proteomes" id="UP000023152"/>
    </source>
</evidence>